<comment type="caution">
    <text evidence="2">The sequence shown here is derived from an EMBL/GenBank/DDBJ whole genome shotgun (WGS) entry which is preliminary data.</text>
</comment>
<dbReference type="PATRIC" id="fig|595434.4.peg.5647"/>
<feature type="domain" description="Putative restriction endonuclease" evidence="1">
    <location>
        <begin position="50"/>
        <end position="213"/>
    </location>
</feature>
<dbReference type="PANTHER" id="PTHR34107">
    <property type="entry name" value="SLL0198 PROTEIN-RELATED"/>
    <property type="match status" value="1"/>
</dbReference>
<reference evidence="2" key="1">
    <citation type="submission" date="2015-05" db="EMBL/GenBank/DDBJ databases">
        <title>Permanent draft genome of Rhodopirellula islandicus K833.</title>
        <authorList>
            <person name="Kizina J."/>
            <person name="Richter M."/>
            <person name="Glockner F.O."/>
            <person name="Harder J."/>
        </authorList>
    </citation>
    <scope>NUCLEOTIDE SEQUENCE [LARGE SCALE GENOMIC DNA]</scope>
    <source>
        <strain evidence="2">K833</strain>
    </source>
</reference>
<dbReference type="AlphaFoldDB" id="A0A0J1B5L7"/>
<accession>A0A0J1B5L7</accession>
<evidence type="ECO:0000259" key="1">
    <source>
        <dbReference type="Pfam" id="PF05685"/>
    </source>
</evidence>
<evidence type="ECO:0000313" key="2">
    <source>
        <dbReference type="EMBL" id="KLU02120.1"/>
    </source>
</evidence>
<dbReference type="InterPro" id="IPR012296">
    <property type="entry name" value="Nuclease_put_TT1808"/>
</dbReference>
<dbReference type="SUPFAM" id="SSF52980">
    <property type="entry name" value="Restriction endonuclease-like"/>
    <property type="match status" value="1"/>
</dbReference>
<proteinExistence type="predicted"/>
<dbReference type="STRING" id="595434.RISK_005946"/>
<keyword evidence="3" id="KW-1185">Reference proteome</keyword>
<dbReference type="PANTHER" id="PTHR34107:SF1">
    <property type="entry name" value="SLL0198 PROTEIN"/>
    <property type="match status" value="1"/>
</dbReference>
<sequence>MTMQIPGLPNATANAALPLSVADTLTDLGGISSDRLRVVEASRPAAAEDLAILHAQGVMCELVDGQLVEKQMGFKESLLAAVLIEFLSAFARQHKLGIVSGPDGFVTLFPDLIRGPDVAFLSWDRLPGGRLPEEAFPRIVPDLVVEVLSPGNTRAEMARKRREYFHAGVRLVWTVDPIRRSVAIFTTATQSSVLGETESLDGGDVLPGLKISLAEVFAVLDGPDADENPTVANG</sequence>
<name>A0A0J1B5L7_RHOIS</name>
<dbReference type="CDD" id="cd06260">
    <property type="entry name" value="DUF820-like"/>
    <property type="match status" value="1"/>
</dbReference>
<dbReference type="Proteomes" id="UP000036367">
    <property type="component" value="Unassembled WGS sequence"/>
</dbReference>
<gene>
    <name evidence="2" type="ORF">RISK_005946</name>
</gene>
<evidence type="ECO:0000313" key="3">
    <source>
        <dbReference type="Proteomes" id="UP000036367"/>
    </source>
</evidence>
<dbReference type="Pfam" id="PF05685">
    <property type="entry name" value="Uma2"/>
    <property type="match status" value="1"/>
</dbReference>
<dbReference type="Gene3D" id="3.90.1570.10">
    <property type="entry name" value="tt1808, chain A"/>
    <property type="match status" value="1"/>
</dbReference>
<dbReference type="InterPro" id="IPR011335">
    <property type="entry name" value="Restrct_endonuc-II-like"/>
</dbReference>
<organism evidence="2 3">
    <name type="scientific">Rhodopirellula islandica</name>
    <dbReference type="NCBI Taxonomy" id="595434"/>
    <lineage>
        <taxon>Bacteria</taxon>
        <taxon>Pseudomonadati</taxon>
        <taxon>Planctomycetota</taxon>
        <taxon>Planctomycetia</taxon>
        <taxon>Pirellulales</taxon>
        <taxon>Pirellulaceae</taxon>
        <taxon>Rhodopirellula</taxon>
    </lineage>
</organism>
<dbReference type="EMBL" id="LECT01000046">
    <property type="protein sequence ID" value="KLU02120.1"/>
    <property type="molecule type" value="Genomic_DNA"/>
</dbReference>
<protein>
    <recommendedName>
        <fullName evidence="1">Putative restriction endonuclease domain-containing protein</fullName>
    </recommendedName>
</protein>
<dbReference type="InterPro" id="IPR008538">
    <property type="entry name" value="Uma2"/>
</dbReference>